<dbReference type="VEuPathDB" id="TriTrypDB:LDHU3_28.1600"/>
<keyword evidence="3" id="KW-1185">Reference proteome</keyword>
<organism evidence="2 3">
    <name type="scientific">Leishmania donovani</name>
    <dbReference type="NCBI Taxonomy" id="5661"/>
    <lineage>
        <taxon>Eukaryota</taxon>
        <taxon>Discoba</taxon>
        <taxon>Euglenozoa</taxon>
        <taxon>Kinetoplastea</taxon>
        <taxon>Metakinetoplastina</taxon>
        <taxon>Trypanosomatida</taxon>
        <taxon>Trypanosomatidae</taxon>
        <taxon>Leishmaniinae</taxon>
        <taxon>Leishmania</taxon>
    </lineage>
</organism>
<evidence type="ECO:0000313" key="3">
    <source>
        <dbReference type="Proteomes" id="UP000274082"/>
    </source>
</evidence>
<protein>
    <submittedName>
        <fullName evidence="2">Leucine Rich repeat, putative</fullName>
    </submittedName>
</protein>
<feature type="compositionally biased region" description="Basic and acidic residues" evidence="1">
    <location>
        <begin position="880"/>
        <end position="889"/>
    </location>
</feature>
<dbReference type="VEuPathDB" id="TriTrypDB:LdCL_280017300"/>
<gene>
    <name evidence="2" type="ORF">LdCL_280017300</name>
</gene>
<dbReference type="SMART" id="SM00368">
    <property type="entry name" value="LRR_RI"/>
    <property type="match status" value="4"/>
</dbReference>
<reference evidence="2 3" key="1">
    <citation type="journal article" date="2018" name="Sci. Rep.">
        <title>A complete Leishmania donovani reference genome identifies novel genetic variations associated with virulence.</title>
        <authorList>
            <person name="Lypaczewski P."/>
            <person name="Hoshizaki J."/>
            <person name="Zhang W.-W."/>
            <person name="McCall L.-I."/>
            <person name="Torcivia-Rodriguez J."/>
            <person name="Simonyan V."/>
            <person name="Kaur A."/>
            <person name="Dewar K."/>
            <person name="Matlashewski G."/>
        </authorList>
    </citation>
    <scope>NUCLEOTIDE SEQUENCE [LARGE SCALE GENOMIC DNA]</scope>
    <source>
        <strain evidence="2 3">LdCL</strain>
    </source>
</reference>
<name>A0A3Q8IDR9_LEIDO</name>
<dbReference type="AlphaFoldDB" id="A0A3Q8IDR9"/>
<evidence type="ECO:0000256" key="1">
    <source>
        <dbReference type="SAM" id="MobiDB-lite"/>
    </source>
</evidence>
<accession>A0A3Q8IDR9</accession>
<sequence>MGAVLRGAVGHLTADRHWGVDDLAPPPYLVPFPGASGADEHSARLYACGCLRALSADGWAKGKPIRWRIPESVSLSGMAGGGGGGADGRKTEGDPVADVLVQLVSALSSHQLVVFSVEGHSEVTAADVHQWASWLGTDALARAPAAPWSNIRVANLSDCSLGDAGVQAFLTIVFPSATSPSNEGSRHAVSAPHRAPLPLLESLILDGVGLTDRGAVWVTSYLDEVARCRVDARPFGDRDDASASPCKRCLLHTLSLQRNTLGAVGVLKLLHASLANPRSAGSANGHTVESVDPSWNSLASVPRGCVGEEENSSAARRKLLIALGAGMVRSTCEIQPPAASGEASPPRRSSLLLEGCGADEADARALYTEGLLFAFLECFREAAHREVGDLPHSPARQVLLPPVGMQVTKIDLSHNPCLGDAGVRQLLSALLCLEATREVSRSMWHPLGSAQHTFVGVEEIVLREVGCTDAVLVDVVRLLSSNIHRAIPGLVQQGSAARELSDLEAVFEEEVHRTLLDEARFLAGIREERVPQSTESAENGHLTRCTYLPSLRLLDLSENSFYSADLIGAVMAGAALRVSYAPSRASDSAVTEHHTGQRHGGLAPRQRVLSATAGEHSFALGLEECGLADAALLQLPLSLQMLRAVMPKYEEPLFSTDFCPPPVAPRHPIQPQSCRCTWYLGGNHLTHSELLRLRKFTETLARSTSVGIRLCSVNAYVERNAILHPATTVKESDEDDMEGSGAAAVDASGVSWLGISAAEDNVRGGSITERAASGSEAGFADRCLALHDFTAPRVSWHQLPSLYNLATAEKARDPCQLSIASKSLQRCGPQANATGLGTCPAHSVRLSASGAAAPAPVAALTAPEMRSGQACAHLSRGTSGKHEPSRADTDGDSNEWVGMMGFHDDRSALWASLSPMTVSTNDLIDALIAEAEQVMRERSPFVEVGRQLASADLLSGLPPLSPPDTYSGLE</sequence>
<feature type="region of interest" description="Disordered" evidence="1">
    <location>
        <begin position="873"/>
        <end position="892"/>
    </location>
</feature>
<dbReference type="Proteomes" id="UP000274082">
    <property type="component" value="Chromosome 28"/>
</dbReference>
<dbReference type="SUPFAM" id="SSF52047">
    <property type="entry name" value="RNI-like"/>
    <property type="match status" value="1"/>
</dbReference>
<dbReference type="InterPro" id="IPR032675">
    <property type="entry name" value="LRR_dom_sf"/>
</dbReference>
<evidence type="ECO:0000313" key="2">
    <source>
        <dbReference type="EMBL" id="AYU80277.1"/>
    </source>
</evidence>
<dbReference type="VEuPathDB" id="TriTrypDB:LdBPK_281270.1"/>
<dbReference type="Gene3D" id="3.80.10.10">
    <property type="entry name" value="Ribonuclease Inhibitor"/>
    <property type="match status" value="1"/>
</dbReference>
<dbReference type="OrthoDB" id="261084at2759"/>
<dbReference type="EMBL" id="CP029527">
    <property type="protein sequence ID" value="AYU80277.1"/>
    <property type="molecule type" value="Genomic_DNA"/>
</dbReference>
<proteinExistence type="predicted"/>